<accession>A0A2T0FKL7</accession>
<feature type="transmembrane region" description="Helical" evidence="8">
    <location>
        <begin position="168"/>
        <end position="188"/>
    </location>
</feature>
<dbReference type="EMBL" id="NDIQ01000021">
    <property type="protein sequence ID" value="PRT55528.1"/>
    <property type="molecule type" value="Genomic_DNA"/>
</dbReference>
<dbReference type="AlphaFoldDB" id="A0A2T0FKL7"/>
<reference evidence="10 11" key="1">
    <citation type="submission" date="2017-04" db="EMBL/GenBank/DDBJ databases">
        <title>Genome sequencing of [Candida] sorbophila.</title>
        <authorList>
            <person name="Ahn J.O."/>
        </authorList>
    </citation>
    <scope>NUCLEOTIDE SEQUENCE [LARGE SCALE GENOMIC DNA]</scope>
    <source>
        <strain evidence="10 11">DS02</strain>
    </source>
</reference>
<dbReference type="InterPro" id="IPR005828">
    <property type="entry name" value="MFS_sugar_transport-like"/>
</dbReference>
<dbReference type="GO" id="GO:0016020">
    <property type="term" value="C:membrane"/>
    <property type="evidence" value="ECO:0007669"/>
    <property type="project" value="UniProtKB-SubCell"/>
</dbReference>
<dbReference type="InterPro" id="IPR020846">
    <property type="entry name" value="MFS_dom"/>
</dbReference>
<dbReference type="Pfam" id="PF00083">
    <property type="entry name" value="Sugar_tr"/>
    <property type="match status" value="1"/>
</dbReference>
<dbReference type="PRINTS" id="PR00171">
    <property type="entry name" value="SUGRTRNSPORT"/>
</dbReference>
<dbReference type="NCBIfam" id="TIGR00879">
    <property type="entry name" value="SP"/>
    <property type="match status" value="1"/>
</dbReference>
<dbReference type="SUPFAM" id="SSF103473">
    <property type="entry name" value="MFS general substrate transporter"/>
    <property type="match status" value="1"/>
</dbReference>
<evidence type="ECO:0000256" key="3">
    <source>
        <dbReference type="ARBA" id="ARBA00022448"/>
    </source>
</evidence>
<feature type="transmembrane region" description="Helical" evidence="8">
    <location>
        <begin position="34"/>
        <end position="58"/>
    </location>
</feature>
<dbReference type="GO" id="GO:0005351">
    <property type="term" value="F:carbohydrate:proton symporter activity"/>
    <property type="evidence" value="ECO:0007669"/>
    <property type="project" value="TreeGrafter"/>
</dbReference>
<dbReference type="InterPro" id="IPR036259">
    <property type="entry name" value="MFS_trans_sf"/>
</dbReference>
<feature type="transmembrane region" description="Helical" evidence="8">
    <location>
        <begin position="329"/>
        <end position="350"/>
    </location>
</feature>
<comment type="similarity">
    <text evidence="2 7">Belongs to the major facilitator superfamily. Sugar transporter (TC 2.A.1.1) family.</text>
</comment>
<evidence type="ECO:0000313" key="11">
    <source>
        <dbReference type="Proteomes" id="UP000238350"/>
    </source>
</evidence>
<feature type="transmembrane region" description="Helical" evidence="8">
    <location>
        <begin position="410"/>
        <end position="432"/>
    </location>
</feature>
<evidence type="ECO:0000256" key="5">
    <source>
        <dbReference type="ARBA" id="ARBA00022989"/>
    </source>
</evidence>
<sequence>MAEHTKHDYSPRGIGHTLGTWRGFGVRWKVRNPYIIAMISTMGGMLFGFDISSMSAFLNNPAYKSMFFAHPDPANDAVKQAGITSSMPGGSFVGSLCSGYLSDKLGRRTTIQLASFIWMIGAAIQSSVQNLTQLVFGRLIAGFAIGLASSQVPVYIAELSPKNIRGRLVGLFQWAVTWGILIMFYISYGLGKIHTDAGFRIAWGIQIIPGLILCIGTLFLDESPRWLASKDRWDEAINIISLVQARGDRDNDEVRVEIEEIKEAVRIEHETAKSTGRLFLSMFTGRTNFVRTMTGIWTQIWQQLTGMNVMMYYIVNVFAMAGYSGDANLIASSIQYIINCAMTVPALLFIDKWGRRRVMISGAILMMAWLFALGSILAVYSVPTGPDGYEGNNGVRIYIPKDQKPASKGAIAVCYLFVATFAPTWGPVGWIYVSELFPLQQRALANGVCAAANWIFNFGIGMFTPVAFVNITWKTYFIFATFCGTMAIHVFFMFPETHRKSLEEIDMMWNEHVPAWRSSSWEPSFRPDIDDIKAVNGGRAPSIEKPEAAHNELVDDISDISGKDEELKV</sequence>
<keyword evidence="10" id="KW-0762">Sugar transport</keyword>
<feature type="domain" description="Major facilitator superfamily (MFS) profile" evidence="9">
    <location>
        <begin position="36"/>
        <end position="498"/>
    </location>
</feature>
<dbReference type="PROSITE" id="PS50850">
    <property type="entry name" value="MFS"/>
    <property type="match status" value="1"/>
</dbReference>
<dbReference type="OrthoDB" id="4142200at2759"/>
<evidence type="ECO:0000256" key="4">
    <source>
        <dbReference type="ARBA" id="ARBA00022692"/>
    </source>
</evidence>
<dbReference type="PANTHER" id="PTHR48022:SF7">
    <property type="entry name" value="MAJOR FACILITATOR SUPERFAMILY (MFS) PROFILE DOMAIN-CONTAINING PROTEIN-RELATED"/>
    <property type="match status" value="1"/>
</dbReference>
<evidence type="ECO:0000256" key="2">
    <source>
        <dbReference type="ARBA" id="ARBA00010992"/>
    </source>
</evidence>
<dbReference type="InterPro" id="IPR050360">
    <property type="entry name" value="MFS_Sugar_Transporters"/>
</dbReference>
<name>A0A2T0FKL7_9ASCO</name>
<dbReference type="FunFam" id="1.20.1250.20:FF:000026">
    <property type="entry name" value="MFS quinate transporter QutD"/>
    <property type="match status" value="1"/>
</dbReference>
<dbReference type="PANTHER" id="PTHR48022">
    <property type="entry name" value="PLASTIDIC GLUCOSE TRANSPORTER 4"/>
    <property type="match status" value="1"/>
</dbReference>
<dbReference type="InterPro" id="IPR005829">
    <property type="entry name" value="Sugar_transporter_CS"/>
</dbReference>
<organism evidence="10 11">
    <name type="scientific">Wickerhamiella sorbophila</name>
    <dbReference type="NCBI Taxonomy" id="45607"/>
    <lineage>
        <taxon>Eukaryota</taxon>
        <taxon>Fungi</taxon>
        <taxon>Dikarya</taxon>
        <taxon>Ascomycota</taxon>
        <taxon>Saccharomycotina</taxon>
        <taxon>Dipodascomycetes</taxon>
        <taxon>Dipodascales</taxon>
        <taxon>Trichomonascaceae</taxon>
        <taxon>Wickerhamiella</taxon>
    </lineage>
</organism>
<dbReference type="Proteomes" id="UP000238350">
    <property type="component" value="Unassembled WGS sequence"/>
</dbReference>
<protein>
    <submittedName>
        <fullName evidence="10">High-affinity glucose transporter</fullName>
    </submittedName>
</protein>
<feature type="transmembrane region" description="Helical" evidence="8">
    <location>
        <begin position="304"/>
        <end position="323"/>
    </location>
</feature>
<dbReference type="PROSITE" id="PS00217">
    <property type="entry name" value="SUGAR_TRANSPORT_2"/>
    <property type="match status" value="1"/>
</dbReference>
<feature type="transmembrane region" description="Helical" evidence="8">
    <location>
        <begin position="444"/>
        <end position="469"/>
    </location>
</feature>
<keyword evidence="3 7" id="KW-0813">Transport</keyword>
<evidence type="ECO:0000256" key="8">
    <source>
        <dbReference type="SAM" id="Phobius"/>
    </source>
</evidence>
<gene>
    <name evidence="10" type="ORF">B9G98_03148</name>
</gene>
<proteinExistence type="inferred from homology"/>
<dbReference type="PROSITE" id="PS00216">
    <property type="entry name" value="SUGAR_TRANSPORT_1"/>
    <property type="match status" value="2"/>
</dbReference>
<evidence type="ECO:0000256" key="7">
    <source>
        <dbReference type="RuleBase" id="RU003346"/>
    </source>
</evidence>
<keyword evidence="5 8" id="KW-1133">Transmembrane helix</keyword>
<feature type="transmembrane region" description="Helical" evidence="8">
    <location>
        <begin position="134"/>
        <end position="156"/>
    </location>
</feature>
<evidence type="ECO:0000313" key="10">
    <source>
        <dbReference type="EMBL" id="PRT55528.1"/>
    </source>
</evidence>
<feature type="transmembrane region" description="Helical" evidence="8">
    <location>
        <begin position="475"/>
        <end position="494"/>
    </location>
</feature>
<dbReference type="STRING" id="45607.A0A2T0FKL7"/>
<dbReference type="Gene3D" id="1.20.1250.20">
    <property type="entry name" value="MFS general substrate transporter like domains"/>
    <property type="match status" value="1"/>
</dbReference>
<evidence type="ECO:0000256" key="6">
    <source>
        <dbReference type="ARBA" id="ARBA00023136"/>
    </source>
</evidence>
<dbReference type="InterPro" id="IPR003663">
    <property type="entry name" value="Sugar/inositol_transpt"/>
</dbReference>
<evidence type="ECO:0000259" key="9">
    <source>
        <dbReference type="PROSITE" id="PS50850"/>
    </source>
</evidence>
<comment type="caution">
    <text evidence="10">The sequence shown here is derived from an EMBL/GenBank/DDBJ whole genome shotgun (WGS) entry which is preliminary data.</text>
</comment>
<feature type="transmembrane region" description="Helical" evidence="8">
    <location>
        <begin position="200"/>
        <end position="220"/>
    </location>
</feature>
<comment type="subcellular location">
    <subcellularLocation>
        <location evidence="1">Membrane</location>
        <topology evidence="1">Multi-pass membrane protein</topology>
    </subcellularLocation>
</comment>
<keyword evidence="4 8" id="KW-0812">Transmembrane</keyword>
<dbReference type="CDD" id="cd17356">
    <property type="entry name" value="MFS_HXT"/>
    <property type="match status" value="1"/>
</dbReference>
<evidence type="ECO:0000256" key="1">
    <source>
        <dbReference type="ARBA" id="ARBA00004141"/>
    </source>
</evidence>
<keyword evidence="6 8" id="KW-0472">Membrane</keyword>
<feature type="transmembrane region" description="Helical" evidence="8">
    <location>
        <begin position="362"/>
        <end position="382"/>
    </location>
</feature>
<keyword evidence="11" id="KW-1185">Reference proteome</keyword>
<dbReference type="GeneID" id="36516896"/>
<dbReference type="RefSeq" id="XP_024665473.1">
    <property type="nucleotide sequence ID" value="XM_024809705.1"/>
</dbReference>